<dbReference type="RefSeq" id="WP_022637013.1">
    <property type="nucleotide sequence ID" value="NZ_ASJR01000012.1"/>
</dbReference>
<evidence type="ECO:0008006" key="4">
    <source>
        <dbReference type="Google" id="ProtNLM"/>
    </source>
</evidence>
<dbReference type="OrthoDB" id="9808260at2"/>
<name>U7DAT7_9BACT</name>
<evidence type="ECO:0000256" key="1">
    <source>
        <dbReference type="SAM" id="SignalP"/>
    </source>
</evidence>
<dbReference type="STRING" id="1313304.CALK_1560"/>
<dbReference type="EMBL" id="ASJR01000012">
    <property type="protein sequence ID" value="ERP31515.1"/>
    <property type="molecule type" value="Genomic_DNA"/>
</dbReference>
<reference evidence="2 3" key="1">
    <citation type="journal article" date="2013" name="Environ. Microbiol.">
        <title>Genome analysis of Chitinivibrio alkaliphilus gen. nov., sp. nov., a novel extremely haloalkaliphilic anaerobic chitinolytic bacterium from the candidate phylum Termite Group 3.</title>
        <authorList>
            <person name="Sorokin D.Y."/>
            <person name="Gumerov V.M."/>
            <person name="Rakitin A.L."/>
            <person name="Beletsky A.V."/>
            <person name="Damste J.S."/>
            <person name="Muyzer G."/>
            <person name="Mardanov A.V."/>
            <person name="Ravin N.V."/>
        </authorList>
    </citation>
    <scope>NUCLEOTIDE SEQUENCE [LARGE SCALE GENOMIC DNA]</scope>
    <source>
        <strain evidence="2 3">ACht1</strain>
    </source>
</reference>
<keyword evidence="3" id="KW-1185">Reference proteome</keyword>
<dbReference type="AlphaFoldDB" id="U7DAT7"/>
<dbReference type="Proteomes" id="UP000017148">
    <property type="component" value="Unassembled WGS sequence"/>
</dbReference>
<protein>
    <recommendedName>
        <fullName evidence="4">Capsule assembly protein Wzi</fullName>
    </recommendedName>
</protein>
<dbReference type="InterPro" id="IPR038636">
    <property type="entry name" value="Wzi_sf"/>
</dbReference>
<sequence length="551" mass="63607">MKVVFLFIMALVALAPLSGKESDYQIHLSEETALRLIHFSNRYDTPLPRDFFSRPMGKQSLITFLDAVLEQSDSPQDTHLISNLRDRILRKRTIHTTSDTAGSALHLNFLNHGTAHITQPDSPRLLGRGTINPQLHGNIQGFSYYSDISILTEFDTDTTWGHGHYYPYRGIPYNLFNPEGSSNIRTSDVFRAGISFHTHPWLSWEFGVDYLSSGPAQFTPLILNTASAPMLYMQADMRFKNLRYVHMAGKLNSLRRYDKFIHYHRFDFTLRDDRIVLGFNEAIVYGSLPDYGKETSEFFEAHETPEGPQQHHINPRAYPYDRSFEGIYMVPFVPFVFAEHLNGDRDKVTISMDALVRFPGPLTLYGEFLLDDLSNPFTLFSDDWRNKWAFTVGGTYYTDLFPRDLLFFFEYARVEPWVYTHFKGASHRHTHFGKSIGAEAGPNSDQLHLAVETGLSEKHRFFLNFTNTRTDQTYRGGHINHIYITEYMADHVRPDLSADSDTKTFLKNPESEQTYSLTWNLLPYQFYEMHSTVGYHSDDGVFLTLQGVFTF</sequence>
<comment type="caution">
    <text evidence="2">The sequence shown here is derived from an EMBL/GenBank/DDBJ whole genome shotgun (WGS) entry which is preliminary data.</text>
</comment>
<gene>
    <name evidence="2" type="ORF">CALK_1560</name>
</gene>
<feature type="signal peptide" evidence="1">
    <location>
        <begin position="1"/>
        <end position="15"/>
    </location>
</feature>
<feature type="chain" id="PRO_5013017325" description="Capsule assembly protein Wzi" evidence="1">
    <location>
        <begin position="16"/>
        <end position="551"/>
    </location>
</feature>
<accession>U7DAT7</accession>
<proteinExistence type="predicted"/>
<organism evidence="2 3">
    <name type="scientific">Chitinivibrio alkaliphilus ACht1</name>
    <dbReference type="NCBI Taxonomy" id="1313304"/>
    <lineage>
        <taxon>Bacteria</taxon>
        <taxon>Pseudomonadati</taxon>
        <taxon>Fibrobacterota</taxon>
        <taxon>Chitinivibrionia</taxon>
        <taxon>Chitinivibrionales</taxon>
        <taxon>Chitinivibrionaceae</taxon>
        <taxon>Chitinivibrio</taxon>
    </lineage>
</organism>
<evidence type="ECO:0000313" key="3">
    <source>
        <dbReference type="Proteomes" id="UP000017148"/>
    </source>
</evidence>
<dbReference type="Gene3D" id="2.40.160.130">
    <property type="entry name" value="Capsule assembly protein Wzi"/>
    <property type="match status" value="1"/>
</dbReference>
<keyword evidence="1" id="KW-0732">Signal</keyword>
<evidence type="ECO:0000313" key="2">
    <source>
        <dbReference type="EMBL" id="ERP31515.1"/>
    </source>
</evidence>